<dbReference type="SUPFAM" id="SSF53756">
    <property type="entry name" value="UDP-Glycosyltransferase/glycogen phosphorylase"/>
    <property type="match status" value="1"/>
</dbReference>
<protein>
    <submittedName>
        <fullName evidence="4">Glycosyltransferase family 4 protein</fullName>
    </submittedName>
</protein>
<dbReference type="PANTHER" id="PTHR12526:SF510">
    <property type="entry name" value="D-INOSITOL 3-PHOSPHATE GLYCOSYLTRANSFERASE"/>
    <property type="match status" value="1"/>
</dbReference>
<name>A0A2S5CMX5_9GAMM</name>
<dbReference type="InterPro" id="IPR001296">
    <property type="entry name" value="Glyco_trans_1"/>
</dbReference>
<comment type="caution">
    <text evidence="4">The sequence shown here is derived from an EMBL/GenBank/DDBJ whole genome shotgun (WGS) entry which is preliminary data.</text>
</comment>
<dbReference type="GO" id="GO:0016757">
    <property type="term" value="F:glycosyltransferase activity"/>
    <property type="evidence" value="ECO:0007669"/>
    <property type="project" value="UniProtKB-KW"/>
</dbReference>
<sequence length="364" mass="40784">MKLVFWHNIISPHQSPVVRELANAGHDVLLVTFEDMSEDRRQLGWDIPLLAPARILLCPKLSQVDNIVRESPPDAIHIIAGARAVPLGAKVAISCHTIGRRMGIITESPDPRGLGGLLRRLKYGWERLYIGGHFDFILAMGQQGVEWFRLCGYPSELIFPYSYVTEPQPVSPAQEAHRRFRFIFVGRLVHLKGLDILLKALKNIPDVELLVIGDGPERKSLEDLAAKCKIVSQIRWMGQMQNKQTLAYLADADVLVLPSRKDGWGAVVNEALMAGIPVICSSACGASDLICHSWLGTVFPANHEVSLKEALLAWSQKGVMNAEQKQKVKRWAQCIEGRAIARYLEEILAHVYEDKSRPEVPWRE</sequence>
<dbReference type="Pfam" id="PF00534">
    <property type="entry name" value="Glycos_transf_1"/>
    <property type="match status" value="1"/>
</dbReference>
<dbReference type="Gene3D" id="3.40.50.2000">
    <property type="entry name" value="Glycogen Phosphorylase B"/>
    <property type="match status" value="2"/>
</dbReference>
<dbReference type="Proteomes" id="UP000237423">
    <property type="component" value="Unassembled WGS sequence"/>
</dbReference>
<reference evidence="4 5" key="1">
    <citation type="submission" date="2017-11" db="EMBL/GenBank/DDBJ databases">
        <title>Draft Genome Sequence of Methylobacter psychrotolerans Sph1T, an Obligate Methanotroph from Low-Temperature Environments.</title>
        <authorList>
            <person name="Oshkin I.Y."/>
            <person name="Miroshnikov K."/>
            <person name="Belova S.E."/>
            <person name="Korzhenkov A."/>
            <person name="Toshchakov S.V."/>
            <person name="Dedysh S.N."/>
        </authorList>
    </citation>
    <scope>NUCLEOTIDE SEQUENCE [LARGE SCALE GENOMIC DNA]</scope>
    <source>
        <strain evidence="4 5">Sph1</strain>
    </source>
</reference>
<evidence type="ECO:0000259" key="3">
    <source>
        <dbReference type="Pfam" id="PF00534"/>
    </source>
</evidence>
<gene>
    <name evidence="4" type="ORF">AADEFJLK_02329</name>
</gene>
<accession>A0A2S5CMX5</accession>
<evidence type="ECO:0000256" key="2">
    <source>
        <dbReference type="ARBA" id="ARBA00022679"/>
    </source>
</evidence>
<organism evidence="4 5">
    <name type="scientific">Methylovulum psychrotolerans</name>
    <dbReference type="NCBI Taxonomy" id="1704499"/>
    <lineage>
        <taxon>Bacteria</taxon>
        <taxon>Pseudomonadati</taxon>
        <taxon>Pseudomonadota</taxon>
        <taxon>Gammaproteobacteria</taxon>
        <taxon>Methylococcales</taxon>
        <taxon>Methylococcaceae</taxon>
        <taxon>Methylovulum</taxon>
    </lineage>
</organism>
<feature type="domain" description="Glycosyl transferase family 1" evidence="3">
    <location>
        <begin position="177"/>
        <end position="328"/>
    </location>
</feature>
<dbReference type="GO" id="GO:1901135">
    <property type="term" value="P:carbohydrate derivative metabolic process"/>
    <property type="evidence" value="ECO:0007669"/>
    <property type="project" value="UniProtKB-ARBA"/>
</dbReference>
<keyword evidence="2 4" id="KW-0808">Transferase</keyword>
<dbReference type="AlphaFoldDB" id="A0A2S5CMX5"/>
<dbReference type="PANTHER" id="PTHR12526">
    <property type="entry name" value="GLYCOSYLTRANSFERASE"/>
    <property type="match status" value="1"/>
</dbReference>
<evidence type="ECO:0000313" key="4">
    <source>
        <dbReference type="EMBL" id="POZ52107.1"/>
    </source>
</evidence>
<dbReference type="CDD" id="cd03801">
    <property type="entry name" value="GT4_PimA-like"/>
    <property type="match status" value="1"/>
</dbReference>
<dbReference type="EMBL" id="PGFZ01000004">
    <property type="protein sequence ID" value="POZ52107.1"/>
    <property type="molecule type" value="Genomic_DNA"/>
</dbReference>
<dbReference type="RefSeq" id="WP_103974379.1">
    <property type="nucleotide sequence ID" value="NZ_PGFZ01000004.1"/>
</dbReference>
<evidence type="ECO:0000256" key="1">
    <source>
        <dbReference type="ARBA" id="ARBA00022676"/>
    </source>
</evidence>
<evidence type="ECO:0000313" key="5">
    <source>
        <dbReference type="Proteomes" id="UP000237423"/>
    </source>
</evidence>
<keyword evidence="1" id="KW-0328">Glycosyltransferase</keyword>
<proteinExistence type="predicted"/>